<keyword evidence="2" id="KW-1185">Reference proteome</keyword>
<dbReference type="GeneID" id="20320744"/>
<sequence length="67" mass="7655">MQVLSAVFNSDVTYSEIDLKAWSLWSDDFLPWEPKGSVHTLQSCCITHDARCACQNRVARELAKRLL</sequence>
<accession>A0A075ADP2</accession>
<dbReference type="RefSeq" id="XP_009170125.1">
    <property type="nucleotide sequence ID" value="XM_009171861.1"/>
</dbReference>
<dbReference type="EMBL" id="KL596755">
    <property type="protein sequence ID" value="KER26154.1"/>
    <property type="molecule type" value="Genomic_DNA"/>
</dbReference>
<dbReference type="CTD" id="20320744"/>
<dbReference type="AlphaFoldDB" id="A0A075ADP2"/>
<proteinExistence type="predicted"/>
<dbReference type="KEGG" id="ovi:T265_06565"/>
<protein>
    <submittedName>
        <fullName evidence="1">Uncharacterized protein</fullName>
    </submittedName>
</protein>
<dbReference type="Proteomes" id="UP000054324">
    <property type="component" value="Unassembled WGS sequence"/>
</dbReference>
<gene>
    <name evidence="1" type="ORF">T265_06565</name>
</gene>
<name>A0A075ADP2_OPIVI</name>
<evidence type="ECO:0000313" key="1">
    <source>
        <dbReference type="EMBL" id="KER26154.1"/>
    </source>
</evidence>
<organism evidence="1 2">
    <name type="scientific">Opisthorchis viverrini</name>
    <name type="common">Southeast Asian liver fluke</name>
    <dbReference type="NCBI Taxonomy" id="6198"/>
    <lineage>
        <taxon>Eukaryota</taxon>
        <taxon>Metazoa</taxon>
        <taxon>Spiralia</taxon>
        <taxon>Lophotrochozoa</taxon>
        <taxon>Platyhelminthes</taxon>
        <taxon>Trematoda</taxon>
        <taxon>Digenea</taxon>
        <taxon>Opisthorchiida</taxon>
        <taxon>Opisthorchiata</taxon>
        <taxon>Opisthorchiidae</taxon>
        <taxon>Opisthorchis</taxon>
    </lineage>
</organism>
<reference evidence="1 2" key="1">
    <citation type="submission" date="2013-11" db="EMBL/GenBank/DDBJ databases">
        <title>Opisthorchis viverrini - life in the bile duct.</title>
        <authorList>
            <person name="Young N.D."/>
            <person name="Nagarajan N."/>
            <person name="Lin S.J."/>
            <person name="Korhonen P.K."/>
            <person name="Jex A.R."/>
            <person name="Hall R.S."/>
            <person name="Safavi-Hemami H."/>
            <person name="Kaewkong W."/>
            <person name="Bertrand D."/>
            <person name="Gao S."/>
            <person name="Seet Q."/>
            <person name="Wongkham S."/>
            <person name="Teh B.T."/>
            <person name="Wongkham C."/>
            <person name="Intapan P.M."/>
            <person name="Maleewong W."/>
            <person name="Yang X."/>
            <person name="Hu M."/>
            <person name="Wang Z."/>
            <person name="Hofmann A."/>
            <person name="Sternberg P.W."/>
            <person name="Tan P."/>
            <person name="Wang J."/>
            <person name="Gasser R.B."/>
        </authorList>
    </citation>
    <scope>NUCLEOTIDE SEQUENCE [LARGE SCALE GENOMIC DNA]</scope>
</reference>
<evidence type="ECO:0000313" key="2">
    <source>
        <dbReference type="Proteomes" id="UP000054324"/>
    </source>
</evidence>